<accession>A0A847UA85</accession>
<dbReference type="PANTHER" id="PTHR43471">
    <property type="entry name" value="ABC TRANSPORTER PERMEASE"/>
    <property type="match status" value="1"/>
</dbReference>
<evidence type="ECO:0000313" key="2">
    <source>
        <dbReference type="EMBL" id="NLV09157.1"/>
    </source>
</evidence>
<reference evidence="2" key="1">
    <citation type="submission" date="2019-12" db="EMBL/GenBank/DDBJ databases">
        <title>Whole-genome sequence of Halomicrobium mukohataei pws1.</title>
        <authorList>
            <person name="Verma D.K."/>
            <person name="Gopal K."/>
            <person name="Prasad E.S."/>
        </authorList>
    </citation>
    <scope>NUCLEOTIDE SEQUENCE</scope>
    <source>
        <strain evidence="2">Pws1</strain>
    </source>
</reference>
<organism evidence="2 3">
    <name type="scientific">Halomicrobium mukohataei</name>
    <dbReference type="NCBI Taxonomy" id="57705"/>
    <lineage>
        <taxon>Archaea</taxon>
        <taxon>Methanobacteriati</taxon>
        <taxon>Methanobacteriota</taxon>
        <taxon>Stenosarchaea group</taxon>
        <taxon>Halobacteria</taxon>
        <taxon>Halobacteriales</taxon>
        <taxon>Haloarculaceae</taxon>
        <taxon>Halomicrobium</taxon>
    </lineage>
</organism>
<protein>
    <submittedName>
        <fullName evidence="2">ABC transporter permease subunit</fullName>
    </submittedName>
</protein>
<feature type="transmembrane region" description="Helical" evidence="1">
    <location>
        <begin position="135"/>
        <end position="156"/>
    </location>
</feature>
<name>A0A847UA85_9EURY</name>
<gene>
    <name evidence="2" type="ORF">GOC74_04340</name>
</gene>
<feature type="transmembrane region" description="Helical" evidence="1">
    <location>
        <begin position="55"/>
        <end position="76"/>
    </location>
</feature>
<proteinExistence type="predicted"/>
<keyword evidence="1" id="KW-1133">Transmembrane helix</keyword>
<dbReference type="GO" id="GO:0005886">
    <property type="term" value="C:plasma membrane"/>
    <property type="evidence" value="ECO:0007669"/>
    <property type="project" value="UniProtKB-SubCell"/>
</dbReference>
<comment type="caution">
    <text evidence="2">The sequence shown here is derived from an EMBL/GenBank/DDBJ whole genome shotgun (WGS) entry which is preliminary data.</text>
</comment>
<feature type="transmembrane region" description="Helical" evidence="1">
    <location>
        <begin position="168"/>
        <end position="186"/>
    </location>
</feature>
<dbReference type="Pfam" id="PF12679">
    <property type="entry name" value="ABC2_membrane_2"/>
    <property type="match status" value="1"/>
</dbReference>
<dbReference type="PANTHER" id="PTHR43471:SF1">
    <property type="entry name" value="ABC TRANSPORTER PERMEASE PROTEIN NOSY-RELATED"/>
    <property type="match status" value="1"/>
</dbReference>
<dbReference type="AlphaFoldDB" id="A0A847UA85"/>
<feature type="transmembrane region" description="Helical" evidence="1">
    <location>
        <begin position="238"/>
        <end position="261"/>
    </location>
</feature>
<dbReference type="GO" id="GO:0140359">
    <property type="term" value="F:ABC-type transporter activity"/>
    <property type="evidence" value="ECO:0007669"/>
    <property type="project" value="InterPro"/>
</dbReference>
<feature type="transmembrane region" description="Helical" evidence="1">
    <location>
        <begin position="109"/>
        <end position="129"/>
    </location>
</feature>
<dbReference type="Proteomes" id="UP000608662">
    <property type="component" value="Unassembled WGS sequence"/>
</dbReference>
<keyword evidence="1" id="KW-0472">Membrane</keyword>
<sequence>MNLSRVRAVAAQDFLDVRRARLVQGVASMYVLFVTAVFAGLTLTSEPSVPTGIEIARAIAILFVPLVALIAGYLAVAGERESGTIRFLLGYPVTRSEVVVGKILSRMGIVLLSILVGFVLATVAVLVEYPEPNLGMLWGFAALTCLFALSYVGVAIGISAATATRSRAMTAVISVYFVFTVMWNAVPPLVQFVANYLFDVTLDGTLWMLFSSLAPPRAFGLSLSALPGDAVQAPPVLGWETGVILLVLWAVGPIVLGYWWFSRSDVE</sequence>
<evidence type="ECO:0000256" key="1">
    <source>
        <dbReference type="SAM" id="Phobius"/>
    </source>
</evidence>
<dbReference type="EMBL" id="WOYG01000001">
    <property type="protein sequence ID" value="NLV09157.1"/>
    <property type="molecule type" value="Genomic_DNA"/>
</dbReference>
<feature type="transmembrane region" description="Helical" evidence="1">
    <location>
        <begin position="21"/>
        <end position="43"/>
    </location>
</feature>
<keyword evidence="1" id="KW-0812">Transmembrane</keyword>
<dbReference type="RefSeq" id="WP_170093067.1">
    <property type="nucleotide sequence ID" value="NZ_WOYG01000001.1"/>
</dbReference>
<evidence type="ECO:0000313" key="3">
    <source>
        <dbReference type="Proteomes" id="UP000608662"/>
    </source>
</evidence>
<dbReference type="OrthoDB" id="86287at2157"/>